<feature type="domain" description="SpaA-like prealbumin fold" evidence="8">
    <location>
        <begin position="1575"/>
        <end position="1650"/>
    </location>
</feature>
<feature type="domain" description="SpaA-like prealbumin fold" evidence="8">
    <location>
        <begin position="1038"/>
        <end position="1114"/>
    </location>
</feature>
<feature type="domain" description="SpaA-like prealbumin fold" evidence="8">
    <location>
        <begin position="1358"/>
        <end position="1431"/>
    </location>
</feature>
<feature type="domain" description="SpaA-like prealbumin fold" evidence="8">
    <location>
        <begin position="715"/>
        <end position="794"/>
    </location>
</feature>
<evidence type="ECO:0000256" key="5">
    <source>
        <dbReference type="SAM" id="MobiDB-lite"/>
    </source>
</evidence>
<evidence type="ECO:0000256" key="3">
    <source>
        <dbReference type="ARBA" id="ARBA00022525"/>
    </source>
</evidence>
<dbReference type="GO" id="GO:0005975">
    <property type="term" value="P:carbohydrate metabolic process"/>
    <property type="evidence" value="ECO:0007669"/>
    <property type="project" value="UniProtKB-ARBA"/>
</dbReference>
<feature type="compositionally biased region" description="Pro residues" evidence="5">
    <location>
        <begin position="1678"/>
        <end position="1701"/>
    </location>
</feature>
<protein>
    <submittedName>
        <fullName evidence="9">Uncharacterized protein</fullName>
    </submittedName>
</protein>
<dbReference type="InterPro" id="IPR041033">
    <property type="entry name" value="SpaA_PFL_dom_1"/>
</dbReference>
<dbReference type="Gene3D" id="2.60.40.10">
    <property type="entry name" value="Immunoglobulins"/>
    <property type="match status" value="11"/>
</dbReference>
<keyword evidence="3" id="KW-0964">Secreted</keyword>
<dbReference type="EMBL" id="AP035881">
    <property type="protein sequence ID" value="BFP47756.1"/>
    <property type="molecule type" value="Genomic_DNA"/>
</dbReference>
<gene>
    <name evidence="9" type="ORF">KCMC57_41240</name>
</gene>
<feature type="region of interest" description="Disordered" evidence="5">
    <location>
        <begin position="1674"/>
        <end position="1703"/>
    </location>
</feature>
<proteinExistence type="inferred from homology"/>
<keyword evidence="4" id="KW-0732">Signal</keyword>
<evidence type="ECO:0000256" key="1">
    <source>
        <dbReference type="ARBA" id="ARBA00004613"/>
    </source>
</evidence>
<feature type="domain" description="SpaA-like prealbumin fold" evidence="8">
    <location>
        <begin position="1145"/>
        <end position="1222"/>
    </location>
</feature>
<dbReference type="SUPFAM" id="SSF117074">
    <property type="entry name" value="Hypothetical protein PA1324"/>
    <property type="match status" value="1"/>
</dbReference>
<dbReference type="InterPro" id="IPR013783">
    <property type="entry name" value="Ig-like_fold"/>
</dbReference>
<feature type="domain" description="SpaA-like prealbumin fold" evidence="8">
    <location>
        <begin position="824"/>
        <end position="901"/>
    </location>
</feature>
<evidence type="ECO:0000256" key="2">
    <source>
        <dbReference type="ARBA" id="ARBA00007257"/>
    </source>
</evidence>
<keyword evidence="6" id="KW-0472">Membrane</keyword>
<name>A0AB33K1Y5_9ACTN</name>
<feature type="domain" description="SpaA-like prealbumin fold" evidence="8">
    <location>
        <begin position="1252"/>
        <end position="1329"/>
    </location>
</feature>
<evidence type="ECO:0000256" key="6">
    <source>
        <dbReference type="SAM" id="Phobius"/>
    </source>
</evidence>
<dbReference type="PANTHER" id="PTHR36108">
    <property type="entry name" value="COLOSSIN-B-RELATED"/>
    <property type="match status" value="1"/>
</dbReference>
<dbReference type="Pfam" id="PF17802">
    <property type="entry name" value="SpaA"/>
    <property type="match status" value="9"/>
</dbReference>
<dbReference type="Pfam" id="PF17210">
    <property type="entry name" value="SdrD_B"/>
    <property type="match status" value="1"/>
</dbReference>
<keyword evidence="6" id="KW-1133">Transmembrane helix</keyword>
<accession>A0AB33K1Y5</accession>
<dbReference type="RefSeq" id="WP_407990053.1">
    <property type="nucleotide sequence ID" value="NZ_AP035881.2"/>
</dbReference>
<feature type="domain" description="SpaA-like prealbumin fold" evidence="8">
    <location>
        <begin position="931"/>
        <end position="1007"/>
    </location>
</feature>
<evidence type="ECO:0000313" key="9">
    <source>
        <dbReference type="EMBL" id="BFP47756.1"/>
    </source>
</evidence>
<reference evidence="9" key="1">
    <citation type="submission" date="2024-07" db="EMBL/GenBank/DDBJ databases">
        <title>Complete genome sequences of cellulolytic bacteria, Kitasatospora sp. CMC57 and Streptomyces sp. CMC78, isolated from Japanese agricultural soil.</title>
        <authorList>
            <person name="Hashimoto T."/>
            <person name="Ito M."/>
            <person name="Iwamoto M."/>
            <person name="Fukahori D."/>
            <person name="Shoda T."/>
            <person name="Sakoda M."/>
            <person name="Morohoshi T."/>
            <person name="Mitsuboshi M."/>
            <person name="Nishizawa T."/>
        </authorList>
    </citation>
    <scope>NUCLEOTIDE SEQUENCE</scope>
    <source>
        <strain evidence="9">CMC57</strain>
    </source>
</reference>
<comment type="subcellular location">
    <subcellularLocation>
        <location evidence="1">Secreted</location>
    </subcellularLocation>
</comment>
<evidence type="ECO:0000259" key="8">
    <source>
        <dbReference type="Pfam" id="PF17802"/>
    </source>
</evidence>
<feature type="transmembrane region" description="Helical" evidence="6">
    <location>
        <begin position="1707"/>
        <end position="1729"/>
    </location>
</feature>
<comment type="similarity">
    <text evidence="2">Belongs to the serine-aspartate repeat-containing protein (SDr) family.</text>
</comment>
<organism evidence="9">
    <name type="scientific">Kitasatospora sp. CMC57</name>
    <dbReference type="NCBI Taxonomy" id="3231513"/>
    <lineage>
        <taxon>Bacteria</taxon>
        <taxon>Bacillati</taxon>
        <taxon>Actinomycetota</taxon>
        <taxon>Actinomycetes</taxon>
        <taxon>Kitasatosporales</taxon>
        <taxon>Streptomycetaceae</taxon>
        <taxon>Kitasatospora</taxon>
    </lineage>
</organism>
<feature type="domain" description="SpaA-like prealbumin fold" evidence="8">
    <location>
        <begin position="1462"/>
        <end position="1538"/>
    </location>
</feature>
<dbReference type="PANTHER" id="PTHR36108:SF13">
    <property type="entry name" value="COLOSSIN-B-RELATED"/>
    <property type="match status" value="1"/>
</dbReference>
<keyword evidence="6" id="KW-0812">Transmembrane</keyword>
<evidence type="ECO:0000256" key="4">
    <source>
        <dbReference type="ARBA" id="ARBA00022729"/>
    </source>
</evidence>
<dbReference type="InterPro" id="IPR033764">
    <property type="entry name" value="Sdr_B"/>
</dbReference>
<sequence length="1738" mass="179346">MTAFAMTASVAVAAFGPDSRAATGDGTVTVQVVREVNADGSWNGAALEPGMSGVTVTLTDDAGASISGTTAADGTVTLRPAGTALAGGKYRVQVMNPKPGTLFSAFADRQGLTGAPTRLSSTEEFVDLSGGKSVSYTTAFWNPADYCQKNAPLVTACIRNDTDATTMRTLVQFPYNARGTDSQTTDLATKAATGSVYGIGYSKQKKWIFSGAHAHRSAPYGPSGQGAIYLTDRSTGTTTLFATVPAAGTTAHALTTNNDVGFIPVVAKESLGDVEVSEDGNDLYVVNLADRQLYRYDATAKTASAAKAVYPIPGPDTACPAAADWRPYGLGFQDGVLYVGGVCSGESTQRKSDLRAVVRTFDPVAGSFGPVVMDQKLDYPRSNTFQSAICKGPSWYPWSDQVPTTQDGIACPPGVYANPEPILADIIVDTDGALILGFRDRLADQVGQGQPIVPNGGLYAPAAGGSLTRACPEAGGLFVMAENGGCGKSVRGDDFYYNRTYWEHGNGFFAGNALSKVESTIAGSGVDPTGAIFTGGTAFANRDGSESPLDATHGNRLTTTFGKGGSMADLEVLCDEAPLQIGNRVWYDVNRNGIQDPSEGPVPGATVRLYDAAGAVVGTTKTTARGEYYFDNSNVTGGLLPRTQYTIKIDNPADYQAAGPLFHWVPAKNDVGTNDFIDSDGVVPPGGTYPEHTITTGGPGQDNHTYDFGYIQPEGQVSVLKQSKESSTPLPGAVFQLWRETNGTAGLQTDGATPDTTVGTPCTTPATGICSATVPLGTYYWQETQAPTGYLLPSPAVFGPLTLTFANYAQGATVTAVDELATGAVSVLKQDAAAKPLAGAVFQLWRDTNGTAGLQTDGATPDTTVGTPCTTPATGICSATVPLGTYYWQETQAPTGYLLPSPAVFGPLTLTFANYAQGATVTAVDELATGAVSVLKQDAAAKPLAGAVFQLWRDTNGTAGLQTDGATPDTAVGTPCTTPATGICSATVPLGTYYWQETQAPTGYLLPDPAVFGPLVLTMANLTQGVTATAVNQLATGAVSVLKQDDNGKALAGAVFQLWRDSNGTAGLQTDGATPDTAVGTPCTTAATGICSATVPLGTYYWQETQAPTGYLLPDPAVFGPAVLTMANRLFGVSVTAVNQKVTGAVRILKQDSAGNSLAGAVFQLWQETNGTTGLQLDGATPDTEVGSPCTTAANGYCSVTVPLGTYYWQETKAPDGYLLPSPAVFGPLALTMDNSLLGTSITAVNQLATGAVSVLKQDDSGKPLAGAVFQLWRDTNGTAGLQTDGTTPDTAVGSPCTTPATGICSSTVPLGTYYWQETQAPDGYLLPSPAVFGPLVLTMDNRIQGVTLTAVNELAMGSVSVLKRDQNGTALPGAVFQLWRDTNGTPGLQTDDTKVGSPCTTPASGLCSSRTTVGTYYWQETKAPDGYLLPDPAVFGPLVLTTANYAQGVSTTAVNQLATGAVTVLKQDDGGKALAGAVFQLWHETNGTTGLQTDGATPDTKVGAPCTTPADGRCSSTVPLGTYYWQETKAPDGYVLPAPAVAGPLVLTALNRLQGVTVTVVNRPQAADLHLVKRGDGDGHPALKGAAFRLWRENNGIPGLQTAGSGPDQLVGDGCVTDGQGRCAFPALPLGAYYLEETRAPDGYLLPAETVSGPHLIGEGDIGKVVEIVRLNTAKPTPSPSPSPSPSTPPGPKPPKPPASLPATGLAVTGALSLSLAVICGGILLLALRGRRRKAGD</sequence>
<dbReference type="GO" id="GO:0005576">
    <property type="term" value="C:extracellular region"/>
    <property type="evidence" value="ECO:0007669"/>
    <property type="project" value="UniProtKB-SubCell"/>
</dbReference>
<evidence type="ECO:0000259" key="7">
    <source>
        <dbReference type="Pfam" id="PF17210"/>
    </source>
</evidence>
<dbReference type="SUPFAM" id="SSF63825">
    <property type="entry name" value="YWTD domain"/>
    <property type="match status" value="1"/>
</dbReference>
<feature type="domain" description="SD-repeat containing protein B" evidence="7">
    <location>
        <begin position="580"/>
        <end position="710"/>
    </location>
</feature>